<dbReference type="Proteomes" id="UP000681967">
    <property type="component" value="Unassembled WGS sequence"/>
</dbReference>
<proteinExistence type="predicted"/>
<dbReference type="Proteomes" id="UP000676336">
    <property type="component" value="Unassembled WGS sequence"/>
</dbReference>
<reference evidence="1" key="1">
    <citation type="submission" date="2021-02" db="EMBL/GenBank/DDBJ databases">
        <authorList>
            <person name="Nowell W R."/>
        </authorList>
    </citation>
    <scope>NUCLEOTIDE SEQUENCE</scope>
</reference>
<organism evidence="1 3">
    <name type="scientific">Rotaria magnacalcarata</name>
    <dbReference type="NCBI Taxonomy" id="392030"/>
    <lineage>
        <taxon>Eukaryota</taxon>
        <taxon>Metazoa</taxon>
        <taxon>Spiralia</taxon>
        <taxon>Gnathifera</taxon>
        <taxon>Rotifera</taxon>
        <taxon>Eurotatoria</taxon>
        <taxon>Bdelloidea</taxon>
        <taxon>Philodinida</taxon>
        <taxon>Philodinidae</taxon>
        <taxon>Rotaria</taxon>
    </lineage>
</organism>
<gene>
    <name evidence="1" type="ORF">BYL167_LOCUS39710</name>
    <name evidence="2" type="ORF">SMN809_LOCUS39223</name>
</gene>
<name>A0A8S2YX49_9BILA</name>
<evidence type="ECO:0000313" key="1">
    <source>
        <dbReference type="EMBL" id="CAF4590938.1"/>
    </source>
</evidence>
<evidence type="ECO:0000313" key="2">
    <source>
        <dbReference type="EMBL" id="CAF4604745.1"/>
    </source>
</evidence>
<protein>
    <submittedName>
        <fullName evidence="1">Uncharacterized protein</fullName>
    </submittedName>
</protein>
<comment type="caution">
    <text evidence="1">The sequence shown here is derived from an EMBL/GenBank/DDBJ whole genome shotgun (WGS) entry which is preliminary data.</text>
</comment>
<dbReference type="EMBL" id="CAJOBH010096216">
    <property type="protein sequence ID" value="CAF4590938.1"/>
    <property type="molecule type" value="Genomic_DNA"/>
</dbReference>
<evidence type="ECO:0000313" key="3">
    <source>
        <dbReference type="Proteomes" id="UP000681967"/>
    </source>
</evidence>
<dbReference type="AlphaFoldDB" id="A0A8S2YX49"/>
<dbReference type="EMBL" id="CAJOBI010104716">
    <property type="protein sequence ID" value="CAF4604745.1"/>
    <property type="molecule type" value="Genomic_DNA"/>
</dbReference>
<feature type="non-terminal residue" evidence="1">
    <location>
        <position position="1"/>
    </location>
</feature>
<sequence length="60" mass="6865">NIAEGDVNAMKNTAINTNVLVKRLPSFAFELRFEGFANVCFARELLGIFDFRVRRRDLST</sequence>
<accession>A0A8S2YX49</accession>